<feature type="compositionally biased region" description="Basic and acidic residues" evidence="1">
    <location>
        <begin position="371"/>
        <end position="381"/>
    </location>
</feature>
<dbReference type="PATRIC" id="fig|523844.20.peg.1993"/>
<evidence type="ECO:0000256" key="1">
    <source>
        <dbReference type="SAM" id="MobiDB-lite"/>
    </source>
</evidence>
<feature type="transmembrane region" description="Helical" evidence="2">
    <location>
        <begin position="148"/>
        <end position="175"/>
    </location>
</feature>
<name>A0A0E3H924_METTT</name>
<keyword evidence="2" id="KW-0472">Membrane</keyword>
<dbReference type="Pfam" id="PF03781">
    <property type="entry name" value="FGE-sulfatase"/>
    <property type="match status" value="1"/>
</dbReference>
<dbReference type="EMBL" id="CP009501">
    <property type="protein sequence ID" value="AKB13359.1"/>
    <property type="molecule type" value="Genomic_DNA"/>
</dbReference>
<feature type="domain" description="Sulfatase-modifying factor enzyme-like" evidence="3">
    <location>
        <begin position="599"/>
        <end position="814"/>
    </location>
</feature>
<accession>A0A0E3H924</accession>
<dbReference type="InterPro" id="IPR016187">
    <property type="entry name" value="CTDL_fold"/>
</dbReference>
<reference evidence="5 6" key="1">
    <citation type="submission" date="2014-07" db="EMBL/GenBank/DDBJ databases">
        <title>Methanogenic archaea and the global carbon cycle.</title>
        <authorList>
            <person name="Henriksen J.R."/>
            <person name="Luke J."/>
            <person name="Reinhart S."/>
            <person name="Benedict M.N."/>
            <person name="Youngblut N.D."/>
            <person name="Metcalf M.E."/>
            <person name="Whitaker R.J."/>
            <person name="Metcalf W.W."/>
        </authorList>
    </citation>
    <scope>NUCLEOTIDE SEQUENCE [LARGE SCALE GENOMIC DNA]</scope>
    <source>
        <strain evidence="6">ATCC 43570 / DSM 1825 / OCM 12 / VKM B-1830 / TM-1</strain>
    </source>
</reference>
<dbReference type="Gene3D" id="3.40.50.300">
    <property type="entry name" value="P-loop containing nucleotide triphosphate hydrolases"/>
    <property type="match status" value="1"/>
</dbReference>
<dbReference type="SUPFAM" id="SSF52540">
    <property type="entry name" value="P-loop containing nucleoside triphosphate hydrolases"/>
    <property type="match status" value="1"/>
</dbReference>
<dbReference type="InterPro" id="IPR027417">
    <property type="entry name" value="P-loop_NTPase"/>
</dbReference>
<dbReference type="InterPro" id="IPR051043">
    <property type="entry name" value="Sulfatase_Mod_Factor_Kinase"/>
</dbReference>
<keyword evidence="2" id="KW-0812">Transmembrane</keyword>
<dbReference type="InterPro" id="IPR011646">
    <property type="entry name" value="KAP_P-loop"/>
</dbReference>
<dbReference type="PANTHER" id="PTHR23150">
    <property type="entry name" value="SULFATASE MODIFYING FACTOR 1, 2"/>
    <property type="match status" value="1"/>
</dbReference>
<dbReference type="Gene3D" id="3.90.1580.10">
    <property type="entry name" value="paralog of FGE (formylglycine-generating enzyme)"/>
    <property type="match status" value="1"/>
</dbReference>
<organism evidence="5 6">
    <name type="scientific">Methanosarcina thermophila (strain ATCC 43570 / DSM 1825 / OCM 12 / VKM B-1830 / TM-1)</name>
    <dbReference type="NCBI Taxonomy" id="523844"/>
    <lineage>
        <taxon>Archaea</taxon>
        <taxon>Methanobacteriati</taxon>
        <taxon>Methanobacteriota</taxon>
        <taxon>Stenosarchaea group</taxon>
        <taxon>Methanomicrobia</taxon>
        <taxon>Methanosarcinales</taxon>
        <taxon>Methanosarcinaceae</taxon>
        <taxon>Methanosarcina</taxon>
    </lineage>
</organism>
<protein>
    <recommendedName>
        <fullName evidence="7">Serine/threonine kinase</fullName>
    </recommendedName>
</protein>
<evidence type="ECO:0000313" key="6">
    <source>
        <dbReference type="Proteomes" id="UP000066529"/>
    </source>
</evidence>
<evidence type="ECO:0000259" key="3">
    <source>
        <dbReference type="Pfam" id="PF03781"/>
    </source>
</evidence>
<evidence type="ECO:0000256" key="2">
    <source>
        <dbReference type="SAM" id="Phobius"/>
    </source>
</evidence>
<dbReference type="GO" id="GO:0120147">
    <property type="term" value="F:formylglycine-generating oxidase activity"/>
    <property type="evidence" value="ECO:0007669"/>
    <property type="project" value="TreeGrafter"/>
</dbReference>
<feature type="compositionally biased region" description="Polar residues" evidence="1">
    <location>
        <begin position="395"/>
        <end position="427"/>
    </location>
</feature>
<dbReference type="AlphaFoldDB" id="A0A0E3H924"/>
<feature type="domain" description="KAP NTPase" evidence="4">
    <location>
        <begin position="36"/>
        <end position="463"/>
    </location>
</feature>
<dbReference type="InterPro" id="IPR005532">
    <property type="entry name" value="SUMF_dom"/>
</dbReference>
<dbReference type="HOGENOM" id="CLU_016682_0_0_2"/>
<evidence type="ECO:0000259" key="4">
    <source>
        <dbReference type="Pfam" id="PF07693"/>
    </source>
</evidence>
<dbReference type="SUPFAM" id="SSF56436">
    <property type="entry name" value="C-type lectin-like"/>
    <property type="match status" value="1"/>
</dbReference>
<sequence>MNELKTELILLVGDMSRSESYCVHIDTPTGEDSLGFQPYVEAIAEFLTSEETLAPITLSIEGQWGCGKSSFMQQLRKEISKKNELEKETKYFTVWFNSWKYDKEDELWASFALNFMDELSKQLSWKRLQHSRLKLFYLRYKLKLKSNFLIIVHFSWNILSFVLIFSFSFLFITYILNPLGMRLPDFIDDKLSDKLIENLTNLVLILTPLVGLMRYFSAEKWFIDVFRDPFGLKKLESNTNYKERLSFREHFHSDFNKIIKSYVGDSKVYVFIDDLDRCEVPKAAELMQAINLMISDDPKVYFILGMDRKVVSAGFAAKNEKVFRFLDVDGLEYGYEFIEKFIQLPFRVPRPKSTDFLKFFPFYEKESSSKQLEAVDKRDSSDNSAPRESLESDTKSSQNETSGQKPVINDSSTVVPESNKQEIQNDTDCVEDYETSKLILEMVAPALDNNPRRIKQFINQFRFQRTIGKRTGLFCYDVGTNPGNMWNCKKLAKFVAISIKWPSLVSALGSNSKLLDQLQYVSISGLIPEDNNENLEKWARDKRLINLLRYGCQGNDPFKKPEDFTLSGLDFSKLLQISPVVAPLEKGTELPSFIFDEIEFIRIPAGYFIMGSNEYDNEKPVHSVKIENSFYLGKYPVTQKQWEKIMGMNPSSFKGDDLPVESVSWDDVQKFIKKLNEIKGTDKYRLPSEAEWEYACRAGTTSRYSFGDDESKLGDYAWYYKNSREKTHPVGQKQPNPWGLYDMHGNVWEWVQDRWHNSYEGAPSDGSAWEDGDISFRILRGGSWYYDPRLCRSAHRYWYDQGSRYRDLGFRLLREL</sequence>
<proteinExistence type="predicted"/>
<dbReference type="KEGG" id="mthr:MSTHT_1601"/>
<dbReference type="STRING" id="523844.MSTHT_1601"/>
<keyword evidence="2" id="KW-1133">Transmembrane helix</keyword>
<evidence type="ECO:0000313" key="5">
    <source>
        <dbReference type="EMBL" id="AKB13359.1"/>
    </source>
</evidence>
<dbReference type="PANTHER" id="PTHR23150:SF19">
    <property type="entry name" value="FORMYLGLYCINE-GENERATING ENZYME"/>
    <property type="match status" value="1"/>
</dbReference>
<feature type="region of interest" description="Disordered" evidence="1">
    <location>
        <begin position="371"/>
        <end position="427"/>
    </location>
</feature>
<dbReference type="Proteomes" id="UP000066529">
    <property type="component" value="Chromosome"/>
</dbReference>
<evidence type="ECO:0008006" key="7">
    <source>
        <dbReference type="Google" id="ProtNLM"/>
    </source>
</evidence>
<gene>
    <name evidence="5" type="ORF">MSTHT_1601</name>
</gene>
<dbReference type="Pfam" id="PF07693">
    <property type="entry name" value="KAP_NTPase"/>
    <property type="match status" value="1"/>
</dbReference>
<dbReference type="InterPro" id="IPR042095">
    <property type="entry name" value="SUMF_sf"/>
</dbReference>